<keyword evidence="4" id="KW-1185">Reference proteome</keyword>
<dbReference type="InterPro" id="IPR025322">
    <property type="entry name" value="PADRE_dom"/>
</dbReference>
<reference evidence="3" key="1">
    <citation type="submission" date="2019-11" db="EMBL/GenBank/DDBJ databases">
        <authorList>
            <person name="Liu Y."/>
            <person name="Hou J."/>
            <person name="Li T.-Q."/>
            <person name="Guan C.-H."/>
            <person name="Wu X."/>
            <person name="Wu H.-Z."/>
            <person name="Ling F."/>
            <person name="Zhang R."/>
            <person name="Shi X.-G."/>
            <person name="Ren J.-P."/>
            <person name="Chen E.-F."/>
            <person name="Sun J.-M."/>
        </authorList>
    </citation>
    <scope>NUCLEOTIDE SEQUENCE</scope>
    <source>
        <strain evidence="3">Adult_tree_wgs_1</strain>
        <tissue evidence="3">Leaves</tissue>
    </source>
</reference>
<evidence type="ECO:0000256" key="1">
    <source>
        <dbReference type="SAM" id="MobiDB-lite"/>
    </source>
</evidence>
<name>A0A834L7J9_RHOSS</name>
<sequence>MYALSWCISNLILSQTTTLSLLYVKPPPPVYSSLDPTGSLTEPESTATVIDARGNRLQINVPITAAEIMLDEPGHVVSRAQLIRKTGRIPVMKADEELSAEEVYLVVPASRARCKVSESEMAMIDSACEKRRQKGRGSKVLPAATEGSGEKVEGSDVIKEGNITGLPGHQLASRRTWMPALEPISEGIWNTW</sequence>
<gene>
    <name evidence="3" type="ORF">RHSIM_Rhsim13G0005300</name>
</gene>
<feature type="chain" id="PRO_5032314633" evidence="2">
    <location>
        <begin position="19"/>
        <end position="192"/>
    </location>
</feature>
<feature type="region of interest" description="Disordered" evidence="1">
    <location>
        <begin position="131"/>
        <end position="153"/>
    </location>
</feature>
<evidence type="ECO:0000313" key="3">
    <source>
        <dbReference type="EMBL" id="KAF7121120.1"/>
    </source>
</evidence>
<keyword evidence="2" id="KW-0732">Signal</keyword>
<dbReference type="EMBL" id="WJXA01000013">
    <property type="protein sequence ID" value="KAF7121120.1"/>
    <property type="molecule type" value="Genomic_DNA"/>
</dbReference>
<dbReference type="Proteomes" id="UP000626092">
    <property type="component" value="Unassembled WGS sequence"/>
</dbReference>
<feature type="signal peptide" evidence="2">
    <location>
        <begin position="1"/>
        <end position="18"/>
    </location>
</feature>
<protein>
    <submittedName>
        <fullName evidence="3">Uncharacterized protein</fullName>
    </submittedName>
</protein>
<dbReference type="OrthoDB" id="777898at2759"/>
<evidence type="ECO:0000256" key="2">
    <source>
        <dbReference type="SAM" id="SignalP"/>
    </source>
</evidence>
<proteinExistence type="predicted"/>
<organism evidence="3 4">
    <name type="scientific">Rhododendron simsii</name>
    <name type="common">Sims's rhododendron</name>
    <dbReference type="NCBI Taxonomy" id="118357"/>
    <lineage>
        <taxon>Eukaryota</taxon>
        <taxon>Viridiplantae</taxon>
        <taxon>Streptophyta</taxon>
        <taxon>Embryophyta</taxon>
        <taxon>Tracheophyta</taxon>
        <taxon>Spermatophyta</taxon>
        <taxon>Magnoliopsida</taxon>
        <taxon>eudicotyledons</taxon>
        <taxon>Gunneridae</taxon>
        <taxon>Pentapetalae</taxon>
        <taxon>asterids</taxon>
        <taxon>Ericales</taxon>
        <taxon>Ericaceae</taxon>
        <taxon>Ericoideae</taxon>
        <taxon>Rhodoreae</taxon>
        <taxon>Rhododendron</taxon>
    </lineage>
</organism>
<dbReference type="AlphaFoldDB" id="A0A834L7J9"/>
<dbReference type="Pfam" id="PF14009">
    <property type="entry name" value="PADRE"/>
    <property type="match status" value="1"/>
</dbReference>
<accession>A0A834L7J9</accession>
<dbReference type="PANTHER" id="PTHR33052">
    <property type="entry name" value="DUF4228 DOMAIN PROTEIN-RELATED"/>
    <property type="match status" value="1"/>
</dbReference>
<evidence type="ECO:0000313" key="4">
    <source>
        <dbReference type="Proteomes" id="UP000626092"/>
    </source>
</evidence>
<comment type="caution">
    <text evidence="3">The sequence shown here is derived from an EMBL/GenBank/DDBJ whole genome shotgun (WGS) entry which is preliminary data.</text>
</comment>